<dbReference type="InterPro" id="IPR007332">
    <property type="entry name" value="DUF411"/>
</dbReference>
<accession>A0A3N6MT05</accession>
<keyword evidence="2" id="KW-1185">Reference proteome</keyword>
<dbReference type="EMBL" id="REGA01000001">
    <property type="protein sequence ID" value="RQG97916.1"/>
    <property type="molecule type" value="Genomic_DNA"/>
</dbReference>
<proteinExistence type="predicted"/>
<dbReference type="Proteomes" id="UP000282323">
    <property type="component" value="Unassembled WGS sequence"/>
</dbReference>
<dbReference type="OrthoDB" id="262137at2157"/>
<dbReference type="Pfam" id="PF04214">
    <property type="entry name" value="DUF411"/>
    <property type="match status" value="1"/>
</dbReference>
<dbReference type="PROSITE" id="PS51257">
    <property type="entry name" value="PROKAR_LIPOPROTEIN"/>
    <property type="match status" value="1"/>
</dbReference>
<organism evidence="1 2">
    <name type="scientific">Natrarchaeobius chitinivorans</name>
    <dbReference type="NCBI Taxonomy" id="1679083"/>
    <lineage>
        <taxon>Archaea</taxon>
        <taxon>Methanobacteriati</taxon>
        <taxon>Methanobacteriota</taxon>
        <taxon>Stenosarchaea group</taxon>
        <taxon>Halobacteria</taxon>
        <taxon>Halobacteriales</taxon>
        <taxon>Natrialbaceae</taxon>
        <taxon>Natrarchaeobius</taxon>
    </lineage>
</organism>
<dbReference type="AlphaFoldDB" id="A0A3N6MT05"/>
<evidence type="ECO:0000313" key="1">
    <source>
        <dbReference type="EMBL" id="RQG97916.1"/>
    </source>
</evidence>
<protein>
    <submittedName>
        <fullName evidence="1">Metal-binding protein</fullName>
    </submittedName>
</protein>
<dbReference type="RefSeq" id="WP_124193902.1">
    <property type="nucleotide sequence ID" value="NZ_REGA01000001.1"/>
</dbReference>
<comment type="caution">
    <text evidence="1">The sequence shown here is derived from an EMBL/GenBank/DDBJ whole genome shotgun (WGS) entry which is preliminary data.</text>
</comment>
<gene>
    <name evidence="1" type="ORF">EA473_01605</name>
</gene>
<sequence>MTTRRQVCSAAALALVGTSGCLGGLRGGSPTLDGDLADWEWSGTLPVDSVVQHHHPFCECCSEYVTYLEAHGIGVEVVEIESPPAVKGEFGVPEAVRSCHTVEFGDYLVEGHVPLEAVERLFEEDSSVDGIAAPEMPDHSPGMGPRGDEPLAIYGFTASGEVDEFLEI</sequence>
<name>A0A3N6MT05_NATCH</name>
<reference evidence="1 2" key="1">
    <citation type="submission" date="2018-10" db="EMBL/GenBank/DDBJ databases">
        <title>Natrarchaeobius chitinivorans gen. nov., sp. nov., and Natrarchaeobius haloalkaliphilus sp. nov., alkaliphilic, chitin-utilizing haloarchaea from hypersaline alkaline lakes.</title>
        <authorList>
            <person name="Sorokin D.Y."/>
            <person name="Elcheninov A.G."/>
            <person name="Kostrikina N.A."/>
            <person name="Bale N.J."/>
            <person name="Sinninghe Damste J.S."/>
            <person name="Khijniak T.V."/>
            <person name="Kublanov I.V."/>
            <person name="Toshchakov S.V."/>
        </authorList>
    </citation>
    <scope>NUCLEOTIDE SEQUENCE [LARGE SCALE GENOMIC DNA]</scope>
    <source>
        <strain evidence="1 2">AArcht4T</strain>
    </source>
</reference>
<evidence type="ECO:0000313" key="2">
    <source>
        <dbReference type="Proteomes" id="UP000282323"/>
    </source>
</evidence>